<dbReference type="GO" id="GO:0046872">
    <property type="term" value="F:metal ion binding"/>
    <property type="evidence" value="ECO:0007669"/>
    <property type="project" value="UniProtKB-KW"/>
</dbReference>
<evidence type="ECO:0000256" key="5">
    <source>
        <dbReference type="ARBA" id="ARBA00022833"/>
    </source>
</evidence>
<keyword evidence="5" id="KW-0862">Zinc</keyword>
<evidence type="ECO:0000256" key="2">
    <source>
        <dbReference type="ARBA" id="ARBA00007749"/>
    </source>
</evidence>
<dbReference type="PANTHER" id="PTHR42978">
    <property type="entry name" value="QUORUM-QUENCHING LACTONASE YTNP-RELATED-RELATED"/>
    <property type="match status" value="1"/>
</dbReference>
<dbReference type="Gene3D" id="3.60.15.10">
    <property type="entry name" value="Ribonuclease Z/Hydroxyacylglutathione hydrolase-like"/>
    <property type="match status" value="1"/>
</dbReference>
<keyword evidence="4" id="KW-0378">Hydrolase</keyword>
<evidence type="ECO:0000259" key="6">
    <source>
        <dbReference type="SMART" id="SM00849"/>
    </source>
</evidence>
<gene>
    <name evidence="7" type="ORF">Clacol_010175</name>
</gene>
<evidence type="ECO:0000256" key="4">
    <source>
        <dbReference type="ARBA" id="ARBA00022801"/>
    </source>
</evidence>
<feature type="domain" description="Metallo-beta-lactamase" evidence="6">
    <location>
        <begin position="47"/>
        <end position="253"/>
    </location>
</feature>
<proteinExistence type="inferred from homology"/>
<organism evidence="7 8">
    <name type="scientific">Clathrus columnatus</name>
    <dbReference type="NCBI Taxonomy" id="1419009"/>
    <lineage>
        <taxon>Eukaryota</taxon>
        <taxon>Fungi</taxon>
        <taxon>Dikarya</taxon>
        <taxon>Basidiomycota</taxon>
        <taxon>Agaricomycotina</taxon>
        <taxon>Agaricomycetes</taxon>
        <taxon>Phallomycetidae</taxon>
        <taxon>Phallales</taxon>
        <taxon>Clathraceae</taxon>
        <taxon>Clathrus</taxon>
    </lineage>
</organism>
<dbReference type="CDD" id="cd07730">
    <property type="entry name" value="metallo-hydrolase-like_MBL-fold"/>
    <property type="match status" value="1"/>
</dbReference>
<evidence type="ECO:0000313" key="7">
    <source>
        <dbReference type="EMBL" id="GJJ15897.1"/>
    </source>
</evidence>
<comment type="caution">
    <text evidence="7">The sequence shown here is derived from an EMBL/GenBank/DDBJ whole genome shotgun (WGS) entry which is preliminary data.</text>
</comment>
<dbReference type="AlphaFoldDB" id="A0AAV5AQ60"/>
<dbReference type="PANTHER" id="PTHR42978:SF2">
    <property type="entry name" value="102 KBASES UNSTABLE REGION: FROM 1 TO 119443"/>
    <property type="match status" value="1"/>
</dbReference>
<sequence length="364" mass="40588">MTSHITLPSPSNDQTYMTVSALEGGHIDIPVGRFLEGAPKSERNIVPAMAFLLTHSKTGTKLVFDLGLRKNIETFPTVIQKNIRDIMPVRVDQDVSDSLIKGGVNPISDIPYVILSHLHFDHIGDASLFPNSTFIIGGGSRKLLKDPYPQNPNSGFHIDCVPNDGRTRFLDDSDFSTTIGDFPRAYDFFNDGSLYIIDAHGHLDGHINVLARTSPTGGWIYLGGDTCHDLRQFEGGGFACERNEKGEVIYCAYSDIHAAGVHLDRVKGLRKMKEDSISTLSGNGKALKKLEADPENSHLETPAMMNAIYYEKVRISSPDLEEINIALRRLFSLGFLKCAQYLFRRYPILKSYSKYLVVIERKHN</sequence>
<comment type="cofactor">
    <cofactor evidence="1">
        <name>Zn(2+)</name>
        <dbReference type="ChEBI" id="CHEBI:29105"/>
    </cofactor>
</comment>
<accession>A0AAV5AQ60</accession>
<keyword evidence="3" id="KW-0479">Metal-binding</keyword>
<evidence type="ECO:0000256" key="3">
    <source>
        <dbReference type="ARBA" id="ARBA00022723"/>
    </source>
</evidence>
<protein>
    <recommendedName>
        <fullName evidence="6">Metallo-beta-lactamase domain-containing protein</fullName>
    </recommendedName>
</protein>
<dbReference type="GO" id="GO:0016787">
    <property type="term" value="F:hydrolase activity"/>
    <property type="evidence" value="ECO:0007669"/>
    <property type="project" value="UniProtKB-KW"/>
</dbReference>
<dbReference type="Proteomes" id="UP001050691">
    <property type="component" value="Unassembled WGS sequence"/>
</dbReference>
<dbReference type="EMBL" id="BPWL01000011">
    <property type="protein sequence ID" value="GJJ15897.1"/>
    <property type="molecule type" value="Genomic_DNA"/>
</dbReference>
<name>A0AAV5AQ60_9AGAM</name>
<dbReference type="Pfam" id="PF00753">
    <property type="entry name" value="Lactamase_B"/>
    <property type="match status" value="1"/>
</dbReference>
<reference evidence="7" key="1">
    <citation type="submission" date="2021-10" db="EMBL/GenBank/DDBJ databases">
        <title>De novo Genome Assembly of Clathrus columnatus (Basidiomycota, Fungi) Using Illumina and Nanopore Sequence Data.</title>
        <authorList>
            <person name="Ogiso-Tanaka E."/>
            <person name="Itagaki H."/>
            <person name="Hosoya T."/>
            <person name="Hosaka K."/>
        </authorList>
    </citation>
    <scope>NUCLEOTIDE SEQUENCE</scope>
    <source>
        <strain evidence="7">MO-923</strain>
    </source>
</reference>
<comment type="similarity">
    <text evidence="2">Belongs to the metallo-beta-lactamase superfamily.</text>
</comment>
<dbReference type="InterPro" id="IPR036866">
    <property type="entry name" value="RibonucZ/Hydroxyglut_hydro"/>
</dbReference>
<evidence type="ECO:0000256" key="1">
    <source>
        <dbReference type="ARBA" id="ARBA00001947"/>
    </source>
</evidence>
<dbReference type="SMART" id="SM00849">
    <property type="entry name" value="Lactamase_B"/>
    <property type="match status" value="1"/>
</dbReference>
<keyword evidence="8" id="KW-1185">Reference proteome</keyword>
<dbReference type="SUPFAM" id="SSF56281">
    <property type="entry name" value="Metallo-hydrolase/oxidoreductase"/>
    <property type="match status" value="1"/>
</dbReference>
<dbReference type="InterPro" id="IPR001279">
    <property type="entry name" value="Metallo-B-lactamas"/>
</dbReference>
<evidence type="ECO:0000313" key="8">
    <source>
        <dbReference type="Proteomes" id="UP001050691"/>
    </source>
</evidence>
<dbReference type="InterPro" id="IPR051013">
    <property type="entry name" value="MBL_superfamily_lactonases"/>
</dbReference>